<gene>
    <name evidence="10" type="primary">prkC_6</name>
    <name evidence="10" type="ORF">KOR34_25520</name>
</gene>
<name>A0A5C5VG00_9BACT</name>
<dbReference type="GO" id="GO:0005524">
    <property type="term" value="F:ATP binding"/>
    <property type="evidence" value="ECO:0007669"/>
    <property type="project" value="UniProtKB-UniRule"/>
</dbReference>
<dbReference type="InterPro" id="IPR011009">
    <property type="entry name" value="Kinase-like_dom_sf"/>
</dbReference>
<dbReference type="PANTHER" id="PTHR43289">
    <property type="entry name" value="MITOGEN-ACTIVATED PROTEIN KINASE KINASE KINASE 20-RELATED"/>
    <property type="match status" value="1"/>
</dbReference>
<dbReference type="PROSITE" id="PS00107">
    <property type="entry name" value="PROTEIN_KINASE_ATP"/>
    <property type="match status" value="1"/>
</dbReference>
<keyword evidence="11" id="KW-1185">Reference proteome</keyword>
<dbReference type="GO" id="GO:0004674">
    <property type="term" value="F:protein serine/threonine kinase activity"/>
    <property type="evidence" value="ECO:0007669"/>
    <property type="project" value="UniProtKB-KW"/>
</dbReference>
<dbReference type="PROSITE" id="PS00108">
    <property type="entry name" value="PROTEIN_KINASE_ST"/>
    <property type="match status" value="1"/>
</dbReference>
<evidence type="ECO:0000256" key="5">
    <source>
        <dbReference type="ARBA" id="ARBA00022777"/>
    </source>
</evidence>
<dbReference type="CDD" id="cd14014">
    <property type="entry name" value="STKc_PknB_like"/>
    <property type="match status" value="1"/>
</dbReference>
<evidence type="ECO:0000256" key="8">
    <source>
        <dbReference type="SAM" id="MobiDB-lite"/>
    </source>
</evidence>
<evidence type="ECO:0000256" key="7">
    <source>
        <dbReference type="PROSITE-ProRule" id="PRU10141"/>
    </source>
</evidence>
<dbReference type="Pfam" id="PF00069">
    <property type="entry name" value="Pkinase"/>
    <property type="match status" value="1"/>
</dbReference>
<dbReference type="PROSITE" id="PS50011">
    <property type="entry name" value="PROTEIN_KINASE_DOM"/>
    <property type="match status" value="1"/>
</dbReference>
<dbReference type="InterPro" id="IPR017441">
    <property type="entry name" value="Protein_kinase_ATP_BS"/>
</dbReference>
<dbReference type="EMBL" id="SIHJ01000001">
    <property type="protein sequence ID" value="TWT37598.1"/>
    <property type="molecule type" value="Genomic_DNA"/>
</dbReference>
<evidence type="ECO:0000256" key="2">
    <source>
        <dbReference type="ARBA" id="ARBA00022527"/>
    </source>
</evidence>
<dbReference type="Gene3D" id="3.30.200.20">
    <property type="entry name" value="Phosphorylase Kinase, domain 1"/>
    <property type="match status" value="1"/>
</dbReference>
<accession>A0A5C5VG00</accession>
<evidence type="ECO:0000256" key="6">
    <source>
        <dbReference type="ARBA" id="ARBA00022840"/>
    </source>
</evidence>
<sequence length="410" mass="44458">MSTPPPDQPAEETPTVSASGLSGPGDDSALISEIENTVYSSGQPIDSDVAYAGLRPKELGLALRGQTINDVLLEEFVGGGGMGAVFRGVDLALQRTVAVKVLSTHRAADEDTKRRFEVEAQSAARLDHPSIARVYSVGEAQGLRYIVFEYVDGANLRDLVAEHGPLGLNDALSFAIQITDALEHAWQRDVVHRDIKPSNILITREGRVKVVDMGLARLKQVDDGRHDLTASGATLGTFDYIAPEQARDPRNADARSDIYSLGCTLFFMLAGRPPFPEGTALQKLLQHQGDRPPDIRTLRTSVPRDVARTISRMLAKRPEDRYADPSALLTALLRLAQRLGISPGLLTTARSLTSDDMALRRHAPWMVAATVLVAGWLLWPRLAPSPSPPQPFELTGEADQPGVLPLTPPR</sequence>
<keyword evidence="4 7" id="KW-0547">Nucleotide-binding</keyword>
<dbReference type="Gene3D" id="1.10.510.10">
    <property type="entry name" value="Transferase(Phosphotransferase) domain 1"/>
    <property type="match status" value="1"/>
</dbReference>
<comment type="caution">
    <text evidence="10">The sequence shown here is derived from an EMBL/GenBank/DDBJ whole genome shotgun (WGS) entry which is preliminary data.</text>
</comment>
<dbReference type="RefSeq" id="WP_146564923.1">
    <property type="nucleotide sequence ID" value="NZ_SIHJ01000001.1"/>
</dbReference>
<dbReference type="InterPro" id="IPR008271">
    <property type="entry name" value="Ser/Thr_kinase_AS"/>
</dbReference>
<dbReference type="FunFam" id="1.10.510.10:FF:000021">
    <property type="entry name" value="Serine/threonine protein kinase"/>
    <property type="match status" value="1"/>
</dbReference>
<feature type="region of interest" description="Disordered" evidence="8">
    <location>
        <begin position="387"/>
        <end position="410"/>
    </location>
</feature>
<evidence type="ECO:0000256" key="3">
    <source>
        <dbReference type="ARBA" id="ARBA00022679"/>
    </source>
</evidence>
<dbReference type="SMART" id="SM00220">
    <property type="entry name" value="S_TKc"/>
    <property type="match status" value="1"/>
</dbReference>
<dbReference type="AlphaFoldDB" id="A0A5C5VG00"/>
<organism evidence="10 11">
    <name type="scientific">Posidoniimonas corsicana</name>
    <dbReference type="NCBI Taxonomy" id="1938618"/>
    <lineage>
        <taxon>Bacteria</taxon>
        <taxon>Pseudomonadati</taxon>
        <taxon>Planctomycetota</taxon>
        <taxon>Planctomycetia</taxon>
        <taxon>Pirellulales</taxon>
        <taxon>Lacipirellulaceae</taxon>
        <taxon>Posidoniimonas</taxon>
    </lineage>
</organism>
<proteinExistence type="predicted"/>
<evidence type="ECO:0000256" key="1">
    <source>
        <dbReference type="ARBA" id="ARBA00012513"/>
    </source>
</evidence>
<dbReference type="Proteomes" id="UP000316714">
    <property type="component" value="Unassembled WGS sequence"/>
</dbReference>
<reference evidence="10 11" key="1">
    <citation type="submission" date="2019-02" db="EMBL/GenBank/DDBJ databases">
        <title>Deep-cultivation of Planctomycetes and their phenomic and genomic characterization uncovers novel biology.</title>
        <authorList>
            <person name="Wiegand S."/>
            <person name="Jogler M."/>
            <person name="Boedeker C."/>
            <person name="Pinto D."/>
            <person name="Vollmers J."/>
            <person name="Rivas-Marin E."/>
            <person name="Kohn T."/>
            <person name="Peeters S.H."/>
            <person name="Heuer A."/>
            <person name="Rast P."/>
            <person name="Oberbeckmann S."/>
            <person name="Bunk B."/>
            <person name="Jeske O."/>
            <person name="Meyerdierks A."/>
            <person name="Storesund J.E."/>
            <person name="Kallscheuer N."/>
            <person name="Luecker S."/>
            <person name="Lage O.M."/>
            <person name="Pohl T."/>
            <person name="Merkel B.J."/>
            <person name="Hornburger P."/>
            <person name="Mueller R.-W."/>
            <person name="Bruemmer F."/>
            <person name="Labrenz M."/>
            <person name="Spormann A.M."/>
            <person name="Op Den Camp H."/>
            <person name="Overmann J."/>
            <person name="Amann R."/>
            <person name="Jetten M.S.M."/>
            <person name="Mascher T."/>
            <person name="Medema M.H."/>
            <person name="Devos D.P."/>
            <person name="Kaster A.-K."/>
            <person name="Ovreas L."/>
            <person name="Rohde M."/>
            <person name="Galperin M.Y."/>
            <person name="Jogler C."/>
        </authorList>
    </citation>
    <scope>NUCLEOTIDE SEQUENCE [LARGE SCALE GENOMIC DNA]</scope>
    <source>
        <strain evidence="10 11">KOR34</strain>
    </source>
</reference>
<keyword evidence="2" id="KW-0723">Serine/threonine-protein kinase</keyword>
<evidence type="ECO:0000256" key="4">
    <source>
        <dbReference type="ARBA" id="ARBA00022741"/>
    </source>
</evidence>
<keyword evidence="3 10" id="KW-0808">Transferase</keyword>
<evidence type="ECO:0000313" key="10">
    <source>
        <dbReference type="EMBL" id="TWT37598.1"/>
    </source>
</evidence>
<keyword evidence="6 7" id="KW-0067">ATP-binding</keyword>
<feature type="region of interest" description="Disordered" evidence="8">
    <location>
        <begin position="1"/>
        <end position="29"/>
    </location>
</feature>
<dbReference type="OrthoDB" id="6111975at2"/>
<feature type="binding site" evidence="7">
    <location>
        <position position="100"/>
    </location>
    <ligand>
        <name>ATP</name>
        <dbReference type="ChEBI" id="CHEBI:30616"/>
    </ligand>
</feature>
<dbReference type="InterPro" id="IPR000719">
    <property type="entry name" value="Prot_kinase_dom"/>
</dbReference>
<feature type="domain" description="Protein kinase" evidence="9">
    <location>
        <begin position="71"/>
        <end position="333"/>
    </location>
</feature>
<keyword evidence="5 10" id="KW-0418">Kinase</keyword>
<protein>
    <recommendedName>
        <fullName evidence="1">non-specific serine/threonine protein kinase</fullName>
        <ecNumber evidence="1">2.7.11.1</ecNumber>
    </recommendedName>
</protein>
<dbReference type="SUPFAM" id="SSF56112">
    <property type="entry name" value="Protein kinase-like (PK-like)"/>
    <property type="match status" value="1"/>
</dbReference>
<dbReference type="PANTHER" id="PTHR43289:SF6">
    <property type="entry name" value="SERINE_THREONINE-PROTEIN KINASE NEKL-3"/>
    <property type="match status" value="1"/>
</dbReference>
<dbReference type="EC" id="2.7.11.1" evidence="1"/>
<evidence type="ECO:0000259" key="9">
    <source>
        <dbReference type="PROSITE" id="PS50011"/>
    </source>
</evidence>
<evidence type="ECO:0000313" key="11">
    <source>
        <dbReference type="Proteomes" id="UP000316714"/>
    </source>
</evidence>